<sequence>MLGNICSSNEHILHAESNKGTRKEYIVSNPTYINVKGQYGIEDLTRQVTSEHPQESDIQLYFHVRNGSADGIKIYTNDSEGIRSAGFSKEKNTLIVIHGWHDQYDSPVIRTVSKAALEVQDFNVFAVDWSKIASKDYDVVFPVVPEVGRLLGKLIKRLVDNNGLNLARTTVAGHSLGSHVAGAACAHLGSECDVIIGMDPAGPQFSYDKTENRLDTSDAKFVQVIHTNAGLLGFPQAIGHADYFLNGGSDQPGCESDTTGWCSHNRAFFYYAESLTTGNFVALKCDNNTDYENGKCAGQSKSFLGQYQVDKREIENNQINITTEEIYSYIISNGLESAFPNLARLYRISITIGTNCATAERTFSRLKNIITDVRFTIGQHNIEDVTREVTSEHPQESDIQLYFHVRDGSAEGIEIYTNDSEGIRSAGFSEEKNTLIIIHGWHDQYNSPVIRTVSKAALEVQDFNVFAVDWSKIASKDFEVVFPVVPEVGRLLGKLIKRLVDNNGLSLARTTVAGHSLGSHVAGAACAHVGSECDVIIGMDPAGAQFFYDNIENRLNTSDAKFVQVIHTNAGLLGFSQAIGHADYFLNGGSDQPGCESDTSGWCSHNRAFFYYAESLTTGDFVALKCDNNTDYENGRCNGQSKSFMGQYQVDKSARGNYFLKTHSSPPYAVGDNN</sequence>
<comment type="subcellular location">
    <subcellularLocation>
        <location evidence="1">Secreted</location>
    </subcellularLocation>
</comment>
<dbReference type="InterPro" id="IPR013818">
    <property type="entry name" value="Lipase"/>
</dbReference>
<reference evidence="6" key="2">
    <citation type="submission" date="2022-10" db="EMBL/GenBank/DDBJ databases">
        <authorList>
            <consortium name="ENA_rothamsted_submissions"/>
            <consortium name="culmorum"/>
            <person name="King R."/>
        </authorList>
    </citation>
    <scope>NUCLEOTIDE SEQUENCE</scope>
</reference>
<dbReference type="GO" id="GO:0016298">
    <property type="term" value="F:lipase activity"/>
    <property type="evidence" value="ECO:0007669"/>
    <property type="project" value="InterPro"/>
</dbReference>
<dbReference type="InterPro" id="IPR033906">
    <property type="entry name" value="Lipase_N"/>
</dbReference>
<reference evidence="6" key="1">
    <citation type="submission" date="2022-01" db="EMBL/GenBank/DDBJ databases">
        <authorList>
            <person name="King R."/>
        </authorList>
    </citation>
    <scope>NUCLEOTIDE SEQUENCE</scope>
</reference>
<comment type="similarity">
    <text evidence="2 4">Belongs to the AB hydrolase superfamily. Lipase family.</text>
</comment>
<dbReference type="GO" id="GO:0005615">
    <property type="term" value="C:extracellular space"/>
    <property type="evidence" value="ECO:0007669"/>
    <property type="project" value="TreeGrafter"/>
</dbReference>
<dbReference type="AlphaFoldDB" id="A0A9N9SF08"/>
<proteinExistence type="inferred from homology"/>
<dbReference type="PANTHER" id="PTHR11610">
    <property type="entry name" value="LIPASE"/>
    <property type="match status" value="1"/>
</dbReference>
<evidence type="ECO:0000256" key="3">
    <source>
        <dbReference type="ARBA" id="ARBA00022525"/>
    </source>
</evidence>
<evidence type="ECO:0000313" key="7">
    <source>
        <dbReference type="Proteomes" id="UP001153737"/>
    </source>
</evidence>
<evidence type="ECO:0000256" key="2">
    <source>
        <dbReference type="ARBA" id="ARBA00010701"/>
    </source>
</evidence>
<dbReference type="InterPro" id="IPR029058">
    <property type="entry name" value="AB_hydrolase_fold"/>
</dbReference>
<evidence type="ECO:0000259" key="5">
    <source>
        <dbReference type="Pfam" id="PF00151"/>
    </source>
</evidence>
<feature type="domain" description="Lipase" evidence="5">
    <location>
        <begin position="386"/>
        <end position="668"/>
    </location>
</feature>
<dbReference type="OrthoDB" id="199913at2759"/>
<evidence type="ECO:0000313" key="6">
    <source>
        <dbReference type="EMBL" id="CAG9817249.1"/>
    </source>
</evidence>
<dbReference type="Proteomes" id="UP001153737">
    <property type="component" value="Chromosome 15"/>
</dbReference>
<organism evidence="6 7">
    <name type="scientific">Phaedon cochleariae</name>
    <name type="common">Mustard beetle</name>
    <dbReference type="NCBI Taxonomy" id="80249"/>
    <lineage>
        <taxon>Eukaryota</taxon>
        <taxon>Metazoa</taxon>
        <taxon>Ecdysozoa</taxon>
        <taxon>Arthropoda</taxon>
        <taxon>Hexapoda</taxon>
        <taxon>Insecta</taxon>
        <taxon>Pterygota</taxon>
        <taxon>Neoptera</taxon>
        <taxon>Endopterygota</taxon>
        <taxon>Coleoptera</taxon>
        <taxon>Polyphaga</taxon>
        <taxon>Cucujiformia</taxon>
        <taxon>Chrysomeloidea</taxon>
        <taxon>Chrysomelidae</taxon>
        <taxon>Chrysomelinae</taxon>
        <taxon>Chrysomelini</taxon>
        <taxon>Phaedon</taxon>
    </lineage>
</organism>
<dbReference type="GO" id="GO:0016042">
    <property type="term" value="P:lipid catabolic process"/>
    <property type="evidence" value="ECO:0007669"/>
    <property type="project" value="TreeGrafter"/>
</dbReference>
<dbReference type="SUPFAM" id="SSF53474">
    <property type="entry name" value="alpha/beta-Hydrolases"/>
    <property type="match status" value="2"/>
</dbReference>
<keyword evidence="7" id="KW-1185">Reference proteome</keyword>
<accession>A0A9N9SF08</accession>
<gene>
    <name evidence="6" type="ORF">PHAECO_LOCUS5011</name>
</gene>
<dbReference type="CDD" id="cd00707">
    <property type="entry name" value="Pancreat_lipase_like"/>
    <property type="match status" value="2"/>
</dbReference>
<evidence type="ECO:0000256" key="1">
    <source>
        <dbReference type="ARBA" id="ARBA00004613"/>
    </source>
</evidence>
<dbReference type="EMBL" id="OU896721">
    <property type="protein sequence ID" value="CAG9817249.1"/>
    <property type="molecule type" value="Genomic_DNA"/>
</dbReference>
<feature type="domain" description="Lipase" evidence="5">
    <location>
        <begin position="45"/>
        <end position="313"/>
    </location>
</feature>
<dbReference type="PRINTS" id="PR00821">
    <property type="entry name" value="TAGLIPASE"/>
</dbReference>
<dbReference type="PANTHER" id="PTHR11610:SF190">
    <property type="entry name" value="VITELLOGENIN-3-LIKE PROTEIN"/>
    <property type="match status" value="1"/>
</dbReference>
<protein>
    <recommendedName>
        <fullName evidence="5">Lipase domain-containing protein</fullName>
    </recommendedName>
</protein>
<dbReference type="InterPro" id="IPR000734">
    <property type="entry name" value="TAG_lipase"/>
</dbReference>
<keyword evidence="3" id="KW-0964">Secreted</keyword>
<dbReference type="Gene3D" id="3.40.50.1820">
    <property type="entry name" value="alpha/beta hydrolase"/>
    <property type="match status" value="2"/>
</dbReference>
<name>A0A9N9SF08_PHACE</name>
<dbReference type="Pfam" id="PF00151">
    <property type="entry name" value="Lipase"/>
    <property type="match status" value="2"/>
</dbReference>
<evidence type="ECO:0000256" key="4">
    <source>
        <dbReference type="RuleBase" id="RU004262"/>
    </source>
</evidence>